<evidence type="ECO:0000313" key="4">
    <source>
        <dbReference type="Proteomes" id="UP001202867"/>
    </source>
</evidence>
<dbReference type="EMBL" id="JALKCG010000006">
    <property type="protein sequence ID" value="MCK0209225.1"/>
    <property type="molecule type" value="Genomic_DNA"/>
</dbReference>
<evidence type="ECO:0000313" key="3">
    <source>
        <dbReference type="EMBL" id="MCK0209225.1"/>
    </source>
</evidence>
<keyword evidence="4" id="KW-1185">Reference proteome</keyword>
<sequence length="452" mass="49202">MSSTATQAERPTEPAGRPAPPEVAHQPAGRPAPSEVADQPASRLAPAVAAARPAAKPAVPEVSAGGAERPAPPVASGRDLRLDLFRGLALWFIFLNHVPNNVANWITNRNFGFSDATEIFVFISGYTAAMVYGRQLDSSGAIVTSARILRRAWQLYVAFIFLFVIYLAEISYVVGSFSNPLYAEEMGALQFLAEPDVALVQALLLKFRPANMDVLPLYIALLATFPPILIALKRWPDATLAASFALWAAAGYWGINLPAYPDDRMWFFNPFAWQLLFTFGGWCGLGGSDRLSFLVHSRLVLIASVLYLLLSLAVVTSWYWPPMEGFVPEPIGAIIYPISKTDLSPLRLLHFLALAVVIVRVLPVDTAALRSPLLRPMILCGQNSLEIFCFGVFLSFAAHFVLNEVTGSLTMQLALSVTGICLMVALSALLSWYGRVERDMAARKSAGRTGTS</sequence>
<accession>A0ABT0DPN8</accession>
<name>A0ABT0DPN8_9HYPH</name>
<dbReference type="PIRSF" id="PIRSF028704">
    <property type="entry name" value="UPC028704"/>
    <property type="match status" value="1"/>
</dbReference>
<dbReference type="PANTHER" id="PTHR38592:SF3">
    <property type="entry name" value="BLL4819 PROTEIN"/>
    <property type="match status" value="1"/>
</dbReference>
<protein>
    <submittedName>
        <fullName evidence="3">OpgC domain-containing protein</fullName>
    </submittedName>
</protein>
<dbReference type="InterPro" id="IPR014550">
    <property type="entry name" value="UCP028704_OpgC"/>
</dbReference>
<feature type="transmembrane region" description="Helical" evidence="2">
    <location>
        <begin position="384"/>
        <end position="402"/>
    </location>
</feature>
<feature type="transmembrane region" description="Helical" evidence="2">
    <location>
        <begin position="299"/>
        <end position="320"/>
    </location>
</feature>
<feature type="transmembrane region" description="Helical" evidence="2">
    <location>
        <begin position="267"/>
        <end position="287"/>
    </location>
</feature>
<feature type="transmembrane region" description="Helical" evidence="2">
    <location>
        <begin position="155"/>
        <end position="174"/>
    </location>
</feature>
<feature type="compositionally biased region" description="Low complexity" evidence="1">
    <location>
        <begin position="40"/>
        <end position="50"/>
    </location>
</feature>
<evidence type="ECO:0000256" key="2">
    <source>
        <dbReference type="SAM" id="Phobius"/>
    </source>
</evidence>
<keyword evidence="2" id="KW-1133">Transmembrane helix</keyword>
<comment type="caution">
    <text evidence="3">The sequence shown here is derived from an EMBL/GenBank/DDBJ whole genome shotgun (WGS) entry which is preliminary data.</text>
</comment>
<dbReference type="Proteomes" id="UP001202867">
    <property type="component" value="Unassembled WGS sequence"/>
</dbReference>
<feature type="transmembrane region" description="Helical" evidence="2">
    <location>
        <begin position="214"/>
        <end position="232"/>
    </location>
</feature>
<gene>
    <name evidence="3" type="primary">opgC</name>
    <name evidence="3" type="ORF">MWN33_14410</name>
</gene>
<feature type="transmembrane region" description="Helical" evidence="2">
    <location>
        <begin position="414"/>
        <end position="434"/>
    </location>
</feature>
<proteinExistence type="predicted"/>
<feature type="region of interest" description="Disordered" evidence="1">
    <location>
        <begin position="1"/>
        <end position="50"/>
    </location>
</feature>
<feature type="transmembrane region" description="Helical" evidence="2">
    <location>
        <begin position="346"/>
        <end position="363"/>
    </location>
</feature>
<feature type="transmembrane region" description="Helical" evidence="2">
    <location>
        <begin position="239"/>
        <end position="255"/>
    </location>
</feature>
<dbReference type="Pfam" id="PF10129">
    <property type="entry name" value="OpgC_C"/>
    <property type="match status" value="1"/>
</dbReference>
<dbReference type="PANTHER" id="PTHR38592">
    <property type="entry name" value="BLL4819 PROTEIN"/>
    <property type="match status" value="1"/>
</dbReference>
<evidence type="ECO:0000256" key="1">
    <source>
        <dbReference type="SAM" id="MobiDB-lite"/>
    </source>
</evidence>
<organism evidence="3 4">
    <name type="scientific">Ancylobacter koreensis</name>
    <dbReference type="NCBI Taxonomy" id="266121"/>
    <lineage>
        <taxon>Bacteria</taxon>
        <taxon>Pseudomonadati</taxon>
        <taxon>Pseudomonadota</taxon>
        <taxon>Alphaproteobacteria</taxon>
        <taxon>Hyphomicrobiales</taxon>
        <taxon>Xanthobacteraceae</taxon>
        <taxon>Ancylobacter</taxon>
    </lineage>
</organism>
<reference evidence="4" key="1">
    <citation type="submission" date="2023-07" db="EMBL/GenBank/DDBJ databases">
        <title>Ancylobacter moscoviensis sp. nov., facultatively methylotrophic bacteria from activated sludge and the reclassification of Starkeya novella (Starkey 1934) Kelly et al. 2000 as Ancylobacter novellus comb. nov., Starkeya koreensis Im et al. 2006 as Ancylobacter koreensis comb.nov., Angulomicrobium tetraedrale Vasil'eva et al. 1986 as Ancylobacter tetraedralis comb. nov., Angulomicrobium amanitiforme Fritz et al. 2004 as Ancylobacter amanitiformis comb. nov. and Methylorhabdus multivorans Doronina et al. 1996 as Ancylobacter multivorans comb. nov. and emended description of the genus Ancylobacter.</title>
        <authorList>
            <person name="Doronina N."/>
            <person name="Chemodurova A."/>
            <person name="Grouzdev D."/>
            <person name="Koziaeva V."/>
            <person name="Shi W."/>
            <person name="Wu L."/>
            <person name="Kaparullina E."/>
        </authorList>
    </citation>
    <scope>NUCLEOTIDE SEQUENCE [LARGE SCALE GENOMIC DNA]</scope>
    <source>
        <strain evidence="4">Jip08</strain>
    </source>
</reference>
<keyword evidence="2" id="KW-0812">Transmembrane</keyword>
<keyword evidence="2" id="KW-0472">Membrane</keyword>